<comment type="catalytic activity">
    <reaction evidence="7">
        <text>L-threonyl-[protein] + ATP = O-phospho-L-threonyl-[protein] + ADP + H(+)</text>
        <dbReference type="Rhea" id="RHEA:46608"/>
        <dbReference type="Rhea" id="RHEA-COMP:11060"/>
        <dbReference type="Rhea" id="RHEA-COMP:11605"/>
        <dbReference type="ChEBI" id="CHEBI:15378"/>
        <dbReference type="ChEBI" id="CHEBI:30013"/>
        <dbReference type="ChEBI" id="CHEBI:30616"/>
        <dbReference type="ChEBI" id="CHEBI:61977"/>
        <dbReference type="ChEBI" id="CHEBI:456216"/>
        <dbReference type="EC" id="2.7.11.1"/>
    </reaction>
</comment>
<dbReference type="InterPro" id="IPR050629">
    <property type="entry name" value="STE20/SPS1-PAK"/>
</dbReference>
<comment type="catalytic activity">
    <reaction evidence="8">
        <text>L-seryl-[protein] + ATP = O-phospho-L-seryl-[protein] + ADP + H(+)</text>
        <dbReference type="Rhea" id="RHEA:17989"/>
        <dbReference type="Rhea" id="RHEA-COMP:9863"/>
        <dbReference type="Rhea" id="RHEA-COMP:11604"/>
        <dbReference type="ChEBI" id="CHEBI:15378"/>
        <dbReference type="ChEBI" id="CHEBI:29999"/>
        <dbReference type="ChEBI" id="CHEBI:30616"/>
        <dbReference type="ChEBI" id="CHEBI:83421"/>
        <dbReference type="ChEBI" id="CHEBI:456216"/>
        <dbReference type="EC" id="2.7.11.1"/>
    </reaction>
</comment>
<dbReference type="Gene3D" id="1.10.510.10">
    <property type="entry name" value="Transferase(Phosphotransferase) domain 1"/>
    <property type="match status" value="2"/>
</dbReference>
<dbReference type="Pfam" id="PF00069">
    <property type="entry name" value="Pkinase"/>
    <property type="match status" value="1"/>
</dbReference>
<accession>A0A836LHD6</accession>
<evidence type="ECO:0000256" key="1">
    <source>
        <dbReference type="ARBA" id="ARBA00008874"/>
    </source>
</evidence>
<dbReference type="GeneID" id="94293027"/>
<dbReference type="GO" id="GO:0005737">
    <property type="term" value="C:cytoplasm"/>
    <property type="evidence" value="ECO:0007669"/>
    <property type="project" value="TreeGrafter"/>
</dbReference>
<evidence type="ECO:0000256" key="4">
    <source>
        <dbReference type="ARBA" id="ARBA00022741"/>
    </source>
</evidence>
<name>A0A836LHD6_9TRYP</name>
<keyword evidence="11" id="KW-1185">Reference proteome</keyword>
<comment type="caution">
    <text evidence="10">The sequence shown here is derived from an EMBL/GenBank/DDBJ whole genome shotgun (WGS) entry which is preliminary data.</text>
</comment>
<organism evidence="10 11">
    <name type="scientific">Porcisia hertigi</name>
    <dbReference type="NCBI Taxonomy" id="2761500"/>
    <lineage>
        <taxon>Eukaryota</taxon>
        <taxon>Discoba</taxon>
        <taxon>Euglenozoa</taxon>
        <taxon>Kinetoplastea</taxon>
        <taxon>Metakinetoplastina</taxon>
        <taxon>Trypanosomatida</taxon>
        <taxon>Trypanosomatidae</taxon>
        <taxon>Leishmaniinae</taxon>
        <taxon>Porcisia</taxon>
    </lineage>
</organism>
<dbReference type="Proteomes" id="UP000674318">
    <property type="component" value="Unassembled WGS sequence"/>
</dbReference>
<dbReference type="PANTHER" id="PTHR48012">
    <property type="entry name" value="STERILE20-LIKE KINASE, ISOFORM B-RELATED"/>
    <property type="match status" value="1"/>
</dbReference>
<keyword evidence="3" id="KW-0808">Transferase</keyword>
<dbReference type="GO" id="GO:0005524">
    <property type="term" value="F:ATP binding"/>
    <property type="evidence" value="ECO:0007669"/>
    <property type="project" value="UniProtKB-KW"/>
</dbReference>
<protein>
    <recommendedName>
        <fullName evidence="9">Protein kinase domain-containing protein</fullName>
    </recommendedName>
</protein>
<dbReference type="OrthoDB" id="10252354at2759"/>
<evidence type="ECO:0000256" key="6">
    <source>
        <dbReference type="ARBA" id="ARBA00022840"/>
    </source>
</evidence>
<dbReference type="SUPFAM" id="SSF56112">
    <property type="entry name" value="Protein kinase-like (PK-like)"/>
    <property type="match status" value="1"/>
</dbReference>
<dbReference type="RefSeq" id="XP_067758959.1">
    <property type="nucleotide sequence ID" value="XM_067902950.1"/>
</dbReference>
<dbReference type="PANTHER" id="PTHR48012:SF10">
    <property type="entry name" value="FI20177P1"/>
    <property type="match status" value="1"/>
</dbReference>
<evidence type="ECO:0000256" key="5">
    <source>
        <dbReference type="ARBA" id="ARBA00022777"/>
    </source>
</evidence>
<dbReference type="GO" id="GO:0004674">
    <property type="term" value="F:protein serine/threonine kinase activity"/>
    <property type="evidence" value="ECO:0007669"/>
    <property type="project" value="UniProtKB-KW"/>
</dbReference>
<keyword evidence="2" id="KW-0723">Serine/threonine-protein kinase</keyword>
<evidence type="ECO:0000256" key="7">
    <source>
        <dbReference type="ARBA" id="ARBA00047899"/>
    </source>
</evidence>
<feature type="domain" description="Protein kinase" evidence="9">
    <location>
        <begin position="193"/>
        <end position="565"/>
    </location>
</feature>
<evidence type="ECO:0000313" key="11">
    <source>
        <dbReference type="Proteomes" id="UP000674318"/>
    </source>
</evidence>
<keyword evidence="5" id="KW-0418">Kinase</keyword>
<sequence length="575" mass="62899">MDMGDTSAIPHLEMPKQRLTNMDPSLYAVFEECRYKSHIAICHLSRIIDIAMCGFEESSEVAASETLEDASCPDGALHRTASAKRQGIARQSGADAVISTNDTAESPFIPFVGENPNGSVFSMLHFDPECSSSISGLGCFSDSAAWWRSRPGTGKKTISTTAPGNWERDASLFPNLNGHWECGIFSGKRVYIDTGGSYIGRGATAMVYEGYMVVTEMVDGREVCLTKVPVAIKEITFNAKERRVRSLYELAVNMRLCMAHPGLVHSYYAGTYLPRIATFRGADKAMLYGHLVLARSVTGSVADVLKRIGSFPESEIKRCMGEMLSALQCIHEDHHCVHNDVKPHNILIFDDPDMYYADVKYQITDLSGIALAKPIEEVLRDLAGNAKRPHSGFLAGGTAMYMSPESCLGLGTLTSNDVWSLGITAFHMATGTLPWRPLERQYPSMVLNGYRQKFTLTSLLELDVYESREACGTCTTETDAPQRADSGDTSPATYALGSTAESEAMGSSSNANQAFCDAHKEFGPILDALDEVRVSSEFRSFLAQCLIENPIKRPTCGQLRSHPFVKDVNVSAAHH</sequence>
<evidence type="ECO:0000256" key="8">
    <source>
        <dbReference type="ARBA" id="ARBA00048679"/>
    </source>
</evidence>
<dbReference type="PROSITE" id="PS50011">
    <property type="entry name" value="PROTEIN_KINASE_DOM"/>
    <property type="match status" value="1"/>
</dbReference>
<keyword evidence="4" id="KW-0547">Nucleotide-binding</keyword>
<dbReference type="InterPro" id="IPR000719">
    <property type="entry name" value="Prot_kinase_dom"/>
</dbReference>
<keyword evidence="6" id="KW-0067">ATP-binding</keyword>
<proteinExistence type="inferred from homology"/>
<dbReference type="EMBL" id="JAFJZO010000011">
    <property type="protein sequence ID" value="KAG5510110.1"/>
    <property type="molecule type" value="Genomic_DNA"/>
</dbReference>
<dbReference type="SMART" id="SM00220">
    <property type="entry name" value="S_TKc"/>
    <property type="match status" value="1"/>
</dbReference>
<comment type="similarity">
    <text evidence="1">Belongs to the protein kinase superfamily. STE Ser/Thr protein kinase family. STE20 subfamily.</text>
</comment>
<dbReference type="PROSITE" id="PS00108">
    <property type="entry name" value="PROTEIN_KINASE_ST"/>
    <property type="match status" value="1"/>
</dbReference>
<dbReference type="InterPro" id="IPR008271">
    <property type="entry name" value="Ser/Thr_kinase_AS"/>
</dbReference>
<evidence type="ECO:0000256" key="3">
    <source>
        <dbReference type="ARBA" id="ARBA00022679"/>
    </source>
</evidence>
<reference evidence="10 11" key="1">
    <citation type="submission" date="2021-02" db="EMBL/GenBank/DDBJ databases">
        <title>Porcisia hertigi Genome sequencing and assembly.</title>
        <authorList>
            <person name="Almutairi H."/>
            <person name="Gatherer D."/>
        </authorList>
    </citation>
    <scope>NUCLEOTIDE SEQUENCE [LARGE SCALE GENOMIC DNA]</scope>
    <source>
        <strain evidence="10 11">C119</strain>
    </source>
</reference>
<evidence type="ECO:0000313" key="10">
    <source>
        <dbReference type="EMBL" id="KAG5510110.1"/>
    </source>
</evidence>
<dbReference type="AlphaFoldDB" id="A0A836LHD6"/>
<evidence type="ECO:0000256" key="2">
    <source>
        <dbReference type="ARBA" id="ARBA00022527"/>
    </source>
</evidence>
<gene>
    <name evidence="10" type="ORF">JKF63_07006</name>
</gene>
<dbReference type="InterPro" id="IPR011009">
    <property type="entry name" value="Kinase-like_dom_sf"/>
</dbReference>
<evidence type="ECO:0000259" key="9">
    <source>
        <dbReference type="PROSITE" id="PS50011"/>
    </source>
</evidence>
<dbReference type="KEGG" id="phet:94293027"/>